<dbReference type="Pfam" id="PF01535">
    <property type="entry name" value="PPR"/>
    <property type="match status" value="4"/>
</dbReference>
<dbReference type="Gene3D" id="1.25.40.10">
    <property type="entry name" value="Tetratricopeptide repeat domain"/>
    <property type="match status" value="5"/>
</dbReference>
<dbReference type="EMBL" id="JBBNAF010000005">
    <property type="protein sequence ID" value="KAK9142189.1"/>
    <property type="molecule type" value="Genomic_DNA"/>
</dbReference>
<dbReference type="InterPro" id="IPR002885">
    <property type="entry name" value="PPR_rpt"/>
</dbReference>
<dbReference type="Pfam" id="PF13041">
    <property type="entry name" value="PPR_2"/>
    <property type="match status" value="3"/>
</dbReference>
<dbReference type="GO" id="GO:0003723">
    <property type="term" value="F:RNA binding"/>
    <property type="evidence" value="ECO:0007669"/>
    <property type="project" value="InterPro"/>
</dbReference>
<dbReference type="Pfam" id="PF20431">
    <property type="entry name" value="E_motif"/>
    <property type="match status" value="1"/>
</dbReference>
<dbReference type="PANTHER" id="PTHR47926">
    <property type="entry name" value="PENTATRICOPEPTIDE REPEAT-CONTAINING PROTEIN"/>
    <property type="match status" value="1"/>
</dbReference>
<dbReference type="Proteomes" id="UP001420932">
    <property type="component" value="Unassembled WGS sequence"/>
</dbReference>
<dbReference type="FunFam" id="1.25.40.10:FF:000196">
    <property type="entry name" value="Pentatricopeptide repeat-containing protein At4g14850"/>
    <property type="match status" value="1"/>
</dbReference>
<dbReference type="GO" id="GO:0009451">
    <property type="term" value="P:RNA modification"/>
    <property type="evidence" value="ECO:0007669"/>
    <property type="project" value="InterPro"/>
</dbReference>
<evidence type="ECO:0000256" key="3">
    <source>
        <dbReference type="PROSITE-ProRule" id="PRU00708"/>
    </source>
</evidence>
<dbReference type="FunFam" id="1.25.40.10:FF:000427">
    <property type="entry name" value="Pentatricopeptide repeat-containing protein chloroplastic"/>
    <property type="match status" value="1"/>
</dbReference>
<feature type="repeat" description="PPR" evidence="3">
    <location>
        <begin position="399"/>
        <end position="433"/>
    </location>
</feature>
<evidence type="ECO:0000256" key="1">
    <source>
        <dbReference type="ARBA" id="ARBA00022737"/>
    </source>
</evidence>
<keyword evidence="5" id="KW-1185">Reference proteome</keyword>
<reference evidence="4 5" key="1">
    <citation type="submission" date="2024-01" db="EMBL/GenBank/DDBJ databases">
        <title>Genome assemblies of Stephania.</title>
        <authorList>
            <person name="Yang L."/>
        </authorList>
    </citation>
    <scope>NUCLEOTIDE SEQUENCE [LARGE SCALE GENOMIC DNA]</scope>
    <source>
        <strain evidence="4">YNDBR</strain>
        <tissue evidence="4">Leaf</tissue>
    </source>
</reference>
<dbReference type="InterPro" id="IPR011990">
    <property type="entry name" value="TPR-like_helical_dom_sf"/>
</dbReference>
<feature type="repeat" description="PPR" evidence="3">
    <location>
        <begin position="197"/>
        <end position="231"/>
    </location>
</feature>
<comment type="similarity">
    <text evidence="2">Belongs to the PPR family. PCMP-E subfamily.</text>
</comment>
<dbReference type="InterPro" id="IPR046960">
    <property type="entry name" value="PPR_At4g14850-like_plant"/>
</dbReference>
<evidence type="ECO:0000313" key="4">
    <source>
        <dbReference type="EMBL" id="KAK9142189.1"/>
    </source>
</evidence>
<dbReference type="FunFam" id="1.25.40.10:FF:000280">
    <property type="entry name" value="Pentatricopeptide repeat-containing protein"/>
    <property type="match status" value="1"/>
</dbReference>
<evidence type="ECO:0000313" key="5">
    <source>
        <dbReference type="Proteomes" id="UP001420932"/>
    </source>
</evidence>
<gene>
    <name evidence="4" type="ORF">Syun_011589</name>
</gene>
<comment type="caution">
    <text evidence="4">The sequence shown here is derived from an EMBL/GenBank/DDBJ whole genome shotgun (WGS) entry which is preliminary data.</text>
</comment>
<sequence length="595" mass="66460">MSAKLLRKLNPPLPSTLPNLITHPINGHTNRHQLPYNYLLSSCSSLPQLNQIHARILTHGLSQNLLITTKIITLYINLVPTMCYARKLFDEIPQPDVFLRNTLIRGYADSGPCEEAIVLYKSMHFDGLFPDNYTFPFVVRSCAVLSALREGEEVHCNVIKNGFDSDMFVQSSLVSMYSQSGEVSCSERVFDEMSVRNIVSWTAMVAGYVQNGFFKEGLSVFRRMTGSGTRPNKVTLVSVLPACAGLEFLNLGMLIHGYGVKLGADSDVSLINSLIALYGKCGDVVRARSLFDQVEERNLVSWNAMIAAYEQNDMGREAIKLFRRIMSEKVEFDYITLVSVISACAGLGALNTGRWVHEIVARKGVEMNVSIANSLIDMYAKCGSIDLAKNVFENLPQRSVVSWTAMIGACGDHGNGGDALELYEKMLKEGVKPNKSTFTELLTACRHSGLINEGRKYFDSMTRDFSITPGVEHCACLVDLLGRVGRLNEAYEFIKQMPVEPDVGVWGALLSACRIHGNLKLAELVADHIFLLNPQTVTYYVLMSNIYADAGRWEDVERLRNLMKERELKKIPGHSLVEVHRRFHTFLSGPKPRPR</sequence>
<name>A0AAP0JYJ8_9MAGN</name>
<dbReference type="PROSITE" id="PS51375">
    <property type="entry name" value="PPR"/>
    <property type="match status" value="4"/>
</dbReference>
<protein>
    <recommendedName>
        <fullName evidence="6">Pentatricopeptide repeat-containing protein</fullName>
    </recommendedName>
</protein>
<evidence type="ECO:0000256" key="2">
    <source>
        <dbReference type="ARBA" id="ARBA00061659"/>
    </source>
</evidence>
<dbReference type="FunFam" id="1.25.40.10:FF:000031">
    <property type="entry name" value="Pentatricopeptide repeat-containing protein mitochondrial"/>
    <property type="match status" value="1"/>
</dbReference>
<dbReference type="NCBIfam" id="TIGR00756">
    <property type="entry name" value="PPR"/>
    <property type="match status" value="5"/>
</dbReference>
<evidence type="ECO:0008006" key="6">
    <source>
        <dbReference type="Google" id="ProtNLM"/>
    </source>
</evidence>
<organism evidence="4 5">
    <name type="scientific">Stephania yunnanensis</name>
    <dbReference type="NCBI Taxonomy" id="152371"/>
    <lineage>
        <taxon>Eukaryota</taxon>
        <taxon>Viridiplantae</taxon>
        <taxon>Streptophyta</taxon>
        <taxon>Embryophyta</taxon>
        <taxon>Tracheophyta</taxon>
        <taxon>Spermatophyta</taxon>
        <taxon>Magnoliopsida</taxon>
        <taxon>Ranunculales</taxon>
        <taxon>Menispermaceae</taxon>
        <taxon>Menispermoideae</taxon>
        <taxon>Cissampelideae</taxon>
        <taxon>Stephania</taxon>
    </lineage>
</organism>
<dbReference type="AlphaFoldDB" id="A0AAP0JYJ8"/>
<feature type="repeat" description="PPR" evidence="3">
    <location>
        <begin position="298"/>
        <end position="332"/>
    </location>
</feature>
<dbReference type="InterPro" id="IPR046848">
    <property type="entry name" value="E_motif"/>
</dbReference>
<accession>A0AAP0JYJ8</accession>
<feature type="repeat" description="PPR" evidence="3">
    <location>
        <begin position="96"/>
        <end position="130"/>
    </location>
</feature>
<proteinExistence type="inferred from homology"/>
<keyword evidence="1" id="KW-0677">Repeat</keyword>
<dbReference type="PANTHER" id="PTHR47926:SF454">
    <property type="entry name" value="REPEAT-CONTAINING PROTEIN, PUTATIVE-RELATED"/>
    <property type="match status" value="1"/>
</dbReference>